<evidence type="ECO:0000256" key="3">
    <source>
        <dbReference type="ARBA" id="ARBA00022692"/>
    </source>
</evidence>
<dbReference type="OrthoDB" id="9793390at2"/>
<dbReference type="GO" id="GO:0055085">
    <property type="term" value="P:transmembrane transport"/>
    <property type="evidence" value="ECO:0007669"/>
    <property type="project" value="TreeGrafter"/>
</dbReference>
<comment type="similarity">
    <text evidence="2">Belongs to the autoinducer-2 exporter (AI-2E) (TC 2.A.86) family.</text>
</comment>
<evidence type="ECO:0000256" key="2">
    <source>
        <dbReference type="ARBA" id="ARBA00009773"/>
    </source>
</evidence>
<evidence type="ECO:0000313" key="8">
    <source>
        <dbReference type="Proteomes" id="UP000199008"/>
    </source>
</evidence>
<keyword evidence="5 6" id="KW-0472">Membrane</keyword>
<feature type="transmembrane region" description="Helical" evidence="6">
    <location>
        <begin position="312"/>
        <end position="339"/>
    </location>
</feature>
<sequence>MANKAWFQSGIAIIITLLIIMLVIQVQVIFEPLFTIIATIFVPVLLGGLLYYITQPIQSFLEKRKANRLVGILSIFIIILIVINILVMVIVPVISDQVQNLIQRMPALQRDFQGALDFLLTQREQLPFDVDIEGFTQDILDQSGEIVSNIMSNAISILTSTVSVLLTLVLVPFFYFFMLKDHEKFIPAMVSPFSGTFKQFLTELLYDIDRTLRSFIQGQVLISFILGVLLFISYTAIGLEYALLLGMLALFLNVIPFIGPWMAFAPAGLLAVIQSPIMFVWVALITLVAQQIESNLITPNVMGQSLKLHPLTVIVVVLAAGNIAGFIGMLVAIPTYAVIKTTIQNIWRYRKSMKNSLLTDVQPYIRKDD</sequence>
<dbReference type="PANTHER" id="PTHR21716">
    <property type="entry name" value="TRANSMEMBRANE PROTEIN"/>
    <property type="match status" value="1"/>
</dbReference>
<feature type="transmembrane region" description="Helical" evidence="6">
    <location>
        <begin position="269"/>
        <end position="292"/>
    </location>
</feature>
<dbReference type="Pfam" id="PF01594">
    <property type="entry name" value="AI-2E_transport"/>
    <property type="match status" value="1"/>
</dbReference>
<evidence type="ECO:0000256" key="5">
    <source>
        <dbReference type="ARBA" id="ARBA00023136"/>
    </source>
</evidence>
<feature type="transmembrane region" description="Helical" evidence="6">
    <location>
        <begin position="243"/>
        <end position="262"/>
    </location>
</feature>
<evidence type="ECO:0000313" key="7">
    <source>
        <dbReference type="EMBL" id="SDK72906.1"/>
    </source>
</evidence>
<feature type="transmembrane region" description="Helical" evidence="6">
    <location>
        <begin position="220"/>
        <end position="237"/>
    </location>
</feature>
<feature type="transmembrane region" description="Helical" evidence="6">
    <location>
        <begin position="66"/>
        <end position="94"/>
    </location>
</feature>
<evidence type="ECO:0000256" key="4">
    <source>
        <dbReference type="ARBA" id="ARBA00022989"/>
    </source>
</evidence>
<organism evidence="7 8">
    <name type="scientific">Lacicoccus qingdaonensis</name>
    <dbReference type="NCBI Taxonomy" id="576118"/>
    <lineage>
        <taxon>Bacteria</taxon>
        <taxon>Bacillati</taxon>
        <taxon>Bacillota</taxon>
        <taxon>Bacilli</taxon>
        <taxon>Bacillales</taxon>
        <taxon>Salinicoccaceae</taxon>
        <taxon>Lacicoccus</taxon>
    </lineage>
</organism>
<feature type="transmembrane region" description="Helical" evidence="6">
    <location>
        <begin position="36"/>
        <end position="54"/>
    </location>
</feature>
<evidence type="ECO:0000256" key="6">
    <source>
        <dbReference type="SAM" id="Phobius"/>
    </source>
</evidence>
<name>A0A1G9EA37_9BACL</name>
<dbReference type="RefSeq" id="WP_052256913.1">
    <property type="nucleotide sequence ID" value="NZ_FNFY01000008.1"/>
</dbReference>
<dbReference type="Proteomes" id="UP000199008">
    <property type="component" value="Unassembled WGS sequence"/>
</dbReference>
<dbReference type="GO" id="GO:0016020">
    <property type="term" value="C:membrane"/>
    <property type="evidence" value="ECO:0007669"/>
    <property type="project" value="UniProtKB-SubCell"/>
</dbReference>
<dbReference type="PANTHER" id="PTHR21716:SF69">
    <property type="entry name" value="TRANSPORT PROTEIN YUBA-RELATED"/>
    <property type="match status" value="1"/>
</dbReference>
<keyword evidence="3 6" id="KW-0812">Transmembrane</keyword>
<evidence type="ECO:0000256" key="1">
    <source>
        <dbReference type="ARBA" id="ARBA00004141"/>
    </source>
</evidence>
<gene>
    <name evidence="7" type="ORF">SAMN05216216_1088</name>
</gene>
<protein>
    <submittedName>
        <fullName evidence="7">Predicted PurR-regulated permease PerM</fullName>
    </submittedName>
</protein>
<accession>A0A1G9EA37</accession>
<keyword evidence="8" id="KW-1185">Reference proteome</keyword>
<feature type="transmembrane region" description="Helical" evidence="6">
    <location>
        <begin position="12"/>
        <end position="30"/>
    </location>
</feature>
<keyword evidence="4 6" id="KW-1133">Transmembrane helix</keyword>
<feature type="transmembrane region" description="Helical" evidence="6">
    <location>
        <begin position="154"/>
        <end position="177"/>
    </location>
</feature>
<dbReference type="EMBL" id="FNFY01000008">
    <property type="protein sequence ID" value="SDK72906.1"/>
    <property type="molecule type" value="Genomic_DNA"/>
</dbReference>
<dbReference type="AlphaFoldDB" id="A0A1G9EA37"/>
<dbReference type="STRING" id="576118.SAMN05216216_1088"/>
<reference evidence="8" key="1">
    <citation type="submission" date="2016-10" db="EMBL/GenBank/DDBJ databases">
        <authorList>
            <person name="Varghese N."/>
            <person name="Submissions S."/>
        </authorList>
    </citation>
    <scope>NUCLEOTIDE SEQUENCE [LARGE SCALE GENOMIC DNA]</scope>
    <source>
        <strain evidence="8">CGMCC 1.8895</strain>
    </source>
</reference>
<proteinExistence type="inferred from homology"/>
<dbReference type="InterPro" id="IPR002549">
    <property type="entry name" value="AI-2E-like"/>
</dbReference>
<comment type="subcellular location">
    <subcellularLocation>
        <location evidence="1">Membrane</location>
        <topology evidence="1">Multi-pass membrane protein</topology>
    </subcellularLocation>
</comment>